<name>A0A1M6Z2Y8_XYLRU</name>
<dbReference type="GO" id="GO:0004197">
    <property type="term" value="F:cysteine-type endopeptidase activity"/>
    <property type="evidence" value="ECO:0007669"/>
    <property type="project" value="InterPro"/>
</dbReference>
<evidence type="ECO:0000259" key="2">
    <source>
        <dbReference type="Pfam" id="PF00656"/>
    </source>
</evidence>
<keyword evidence="1" id="KW-0732">Signal</keyword>
<accession>A0A1M6Z2Y8</accession>
<evidence type="ECO:0000313" key="3">
    <source>
        <dbReference type="EMBL" id="SHL24797.1"/>
    </source>
</evidence>
<dbReference type="RefSeq" id="WP_073211697.1">
    <property type="nucleotide sequence ID" value="NZ_FRBD01000038.1"/>
</dbReference>
<evidence type="ECO:0000256" key="1">
    <source>
        <dbReference type="SAM" id="SignalP"/>
    </source>
</evidence>
<proteinExistence type="predicted"/>
<reference evidence="3 4" key="1">
    <citation type="submission" date="2016-11" db="EMBL/GenBank/DDBJ databases">
        <authorList>
            <person name="Jaros S."/>
            <person name="Januszkiewicz K."/>
            <person name="Wedrychowicz H."/>
        </authorList>
    </citation>
    <scope>NUCLEOTIDE SEQUENCE [LARGE SCALE GENOMIC DNA]</scope>
    <source>
        <strain evidence="3 4">KHT3</strain>
    </source>
</reference>
<protein>
    <submittedName>
        <fullName evidence="3">Caspase domain-containing protein</fullName>
    </submittedName>
</protein>
<feature type="domain" description="Peptidase C14 caspase" evidence="2">
    <location>
        <begin position="41"/>
        <end position="267"/>
    </location>
</feature>
<dbReference type="AlphaFoldDB" id="A0A1M6Z2Y8"/>
<dbReference type="InterPro" id="IPR011600">
    <property type="entry name" value="Pept_C14_caspase"/>
</dbReference>
<dbReference type="SUPFAM" id="SSF52129">
    <property type="entry name" value="Caspase-like"/>
    <property type="match status" value="1"/>
</dbReference>
<dbReference type="GO" id="GO:0006508">
    <property type="term" value="P:proteolysis"/>
    <property type="evidence" value="ECO:0007669"/>
    <property type="project" value="InterPro"/>
</dbReference>
<dbReference type="EMBL" id="FRBD01000038">
    <property type="protein sequence ID" value="SHL24797.1"/>
    <property type="molecule type" value="Genomic_DNA"/>
</dbReference>
<dbReference type="OrthoDB" id="1492850at2"/>
<organism evidence="3 4">
    <name type="scientific">Xylanibacter ruminicola</name>
    <name type="common">Prevotella ruminicola</name>
    <dbReference type="NCBI Taxonomy" id="839"/>
    <lineage>
        <taxon>Bacteria</taxon>
        <taxon>Pseudomonadati</taxon>
        <taxon>Bacteroidota</taxon>
        <taxon>Bacteroidia</taxon>
        <taxon>Bacteroidales</taxon>
        <taxon>Prevotellaceae</taxon>
        <taxon>Xylanibacter</taxon>
    </lineage>
</organism>
<sequence length="445" mass="49275">MMKRNILLLISLSIILLRSFASGSVDTQIPVGKDVKGNIYVLIVGNENYKHEESVPFALNDAEVFALYCEKTLGVPEKNIKCLKDVTLNDINHELDWLVSVIGAYNGEAEAIFYYSGHGMPDEDSKEAYLLPIDGYSTSPSSGLSTKLLYKRLGEMPSKRTLVFLDACFSGAKRDGSMLSSSRGVAIKAKSAPIKGNMVVFSAAQGYETAYPYKDCQHGMFTYYILEELNKTGGFVTMGELSDYVIKQVRQTSILENGKNQTPSIMTEINGDEWRKWKLSDAPAKKYETRIASKTREVPLAKAVAGGTINYVMPTYTIEGAGTGIQGTYLVKISMSAKKPGDVSDQDLLRCAVHGVLFRGFSSSEYRQRQRPMAGSALSEQQYADFYNTFFQQSYQQYGQTLSSSRSVIKTGKEYQISAVVSVMKDQLRKDLTQQGVIKSLNSGF</sequence>
<dbReference type="InterPro" id="IPR029030">
    <property type="entry name" value="Caspase-like_dom_sf"/>
</dbReference>
<feature type="chain" id="PRO_5009923109" evidence="1">
    <location>
        <begin position="24"/>
        <end position="445"/>
    </location>
</feature>
<dbReference type="PANTHER" id="PTHR22576:SF37">
    <property type="entry name" value="MUCOSA-ASSOCIATED LYMPHOID TISSUE LYMPHOMA TRANSLOCATION PROTEIN 1"/>
    <property type="match status" value="1"/>
</dbReference>
<dbReference type="InterPro" id="IPR052039">
    <property type="entry name" value="Caspase-related_regulators"/>
</dbReference>
<feature type="signal peptide" evidence="1">
    <location>
        <begin position="1"/>
        <end position="23"/>
    </location>
</feature>
<dbReference type="PANTHER" id="PTHR22576">
    <property type="entry name" value="MUCOSA ASSOCIATED LYMPHOID TISSUE LYMPHOMA TRANSLOCATION PROTEIN 1/PARACASPASE"/>
    <property type="match status" value="1"/>
</dbReference>
<dbReference type="Proteomes" id="UP000184130">
    <property type="component" value="Unassembled WGS sequence"/>
</dbReference>
<gene>
    <name evidence="3" type="ORF">SAMN05216463_1388</name>
</gene>
<dbReference type="Pfam" id="PF00656">
    <property type="entry name" value="Peptidase_C14"/>
    <property type="match status" value="1"/>
</dbReference>
<evidence type="ECO:0000313" key="4">
    <source>
        <dbReference type="Proteomes" id="UP000184130"/>
    </source>
</evidence>
<dbReference type="Gene3D" id="3.40.50.1460">
    <property type="match status" value="1"/>
</dbReference>